<evidence type="ECO:0000256" key="2">
    <source>
        <dbReference type="ARBA" id="ARBA00009054"/>
    </source>
</evidence>
<comment type="caution">
    <text evidence="14">The sequence shown here is derived from an EMBL/GenBank/DDBJ whole genome shotgun (WGS) entry which is preliminary data.</text>
</comment>
<dbReference type="GO" id="GO:0042803">
    <property type="term" value="F:protein homodimerization activity"/>
    <property type="evidence" value="ECO:0007669"/>
    <property type="project" value="InterPro"/>
</dbReference>
<dbReference type="InterPro" id="IPR013805">
    <property type="entry name" value="GrpE_CC"/>
</dbReference>
<dbReference type="PANTHER" id="PTHR21237">
    <property type="entry name" value="GRPE PROTEIN"/>
    <property type="match status" value="1"/>
</dbReference>
<dbReference type="HAMAP" id="MF_01151">
    <property type="entry name" value="GrpE"/>
    <property type="match status" value="1"/>
</dbReference>
<dbReference type="CDD" id="cd00446">
    <property type="entry name" value="GrpE"/>
    <property type="match status" value="1"/>
</dbReference>
<keyword evidence="4 10" id="KW-0963">Cytoplasm</keyword>
<dbReference type="SUPFAM" id="SSF51064">
    <property type="entry name" value="Head domain of nucleotide exchange factor GrpE"/>
    <property type="match status" value="1"/>
</dbReference>
<proteinExistence type="inferred from homology"/>
<evidence type="ECO:0000313" key="15">
    <source>
        <dbReference type="Proteomes" id="UP000051557"/>
    </source>
</evidence>
<evidence type="ECO:0000256" key="8">
    <source>
        <dbReference type="ARBA" id="ARBA00072274"/>
    </source>
</evidence>
<dbReference type="InterPro" id="IPR009012">
    <property type="entry name" value="GrpE_head"/>
</dbReference>
<dbReference type="GO" id="GO:0051087">
    <property type="term" value="F:protein-folding chaperone binding"/>
    <property type="evidence" value="ECO:0007669"/>
    <property type="project" value="InterPro"/>
</dbReference>
<dbReference type="GO" id="GO:0051082">
    <property type="term" value="F:unfolded protein binding"/>
    <property type="evidence" value="ECO:0007669"/>
    <property type="project" value="TreeGrafter"/>
</dbReference>
<comment type="subcellular location">
    <subcellularLocation>
        <location evidence="1 10">Cytoplasm</location>
    </subcellularLocation>
</comment>
<dbReference type="GO" id="GO:0000774">
    <property type="term" value="F:adenyl-nucleotide exchange factor activity"/>
    <property type="evidence" value="ECO:0007669"/>
    <property type="project" value="InterPro"/>
</dbReference>
<dbReference type="PANTHER" id="PTHR21237:SF23">
    <property type="entry name" value="GRPE PROTEIN HOMOLOG, MITOCHONDRIAL"/>
    <property type="match status" value="1"/>
</dbReference>
<evidence type="ECO:0000256" key="6">
    <source>
        <dbReference type="ARBA" id="ARBA00023186"/>
    </source>
</evidence>
<dbReference type="Proteomes" id="UP000051557">
    <property type="component" value="Unassembled WGS sequence"/>
</dbReference>
<evidence type="ECO:0000256" key="4">
    <source>
        <dbReference type="ARBA" id="ARBA00022490"/>
    </source>
</evidence>
<reference evidence="14 15" key="1">
    <citation type="submission" date="2015-10" db="EMBL/GenBank/DDBJ databases">
        <title>Metagenome-Assembled Genomes uncover a global brackish microbiome.</title>
        <authorList>
            <person name="Hugerth L.W."/>
            <person name="Larsson J."/>
            <person name="Alneberg J."/>
            <person name="Lindh M.V."/>
            <person name="Legrand C."/>
            <person name="Pinhassi J."/>
            <person name="Andersson A.F."/>
        </authorList>
    </citation>
    <scope>NUCLEOTIDE SEQUENCE [LARGE SCALE GENOMIC DNA]</scope>
    <source>
        <strain evidence="14">BACL9 MAG-120820-bin42</strain>
    </source>
</reference>
<dbReference type="FunFam" id="2.30.22.10:FF:000001">
    <property type="entry name" value="Protein GrpE"/>
    <property type="match status" value="1"/>
</dbReference>
<keyword evidence="5 10" id="KW-0346">Stress response</keyword>
<dbReference type="PROSITE" id="PS01071">
    <property type="entry name" value="GRPE"/>
    <property type="match status" value="1"/>
</dbReference>
<organism evidence="14 15">
    <name type="scientific">Verrucomicrobia subdivision 6 bacterium BACL9 MAG-120820-bin42</name>
    <dbReference type="NCBI Taxonomy" id="1655634"/>
    <lineage>
        <taxon>Bacteria</taxon>
        <taxon>Pseudomonadati</taxon>
        <taxon>Verrucomicrobiota</taxon>
        <taxon>Verrucomicrobiia</taxon>
        <taxon>Verrucomicrobiales</taxon>
        <taxon>Verrucomicrobia subdivision 6</taxon>
    </lineage>
</organism>
<comment type="subunit">
    <text evidence="3 10">Homodimer.</text>
</comment>
<gene>
    <name evidence="10" type="primary">grpE</name>
    <name evidence="14" type="ORF">ABS32_00795</name>
</gene>
<comment type="function">
    <text evidence="7 10 11">Participates actively in the response to hyperosmotic and heat shock by preventing the aggregation of stress-denatured proteins, in association with DnaK and GrpE. It is the nucleotide exchange factor for DnaK and may function as a thermosensor. Unfolded proteins bind initially to DnaJ; upon interaction with the DnaJ-bound protein, DnaK hydrolyzes its bound ATP, resulting in the formation of a stable complex. GrpE releases ADP from DnaK; ATP binding to DnaK triggers the release of the substrate protein, thus completing the reaction cycle. Several rounds of ATP-dependent interactions between DnaJ, DnaK and GrpE are required for fully efficient folding.</text>
</comment>
<dbReference type="PRINTS" id="PR00773">
    <property type="entry name" value="GRPEPROTEIN"/>
</dbReference>
<name>A0A0R2XAN0_9BACT</name>
<dbReference type="EMBL" id="LIDM01000013">
    <property type="protein sequence ID" value="KRP33256.1"/>
    <property type="molecule type" value="Genomic_DNA"/>
</dbReference>
<evidence type="ECO:0000256" key="11">
    <source>
        <dbReference type="RuleBase" id="RU000639"/>
    </source>
</evidence>
<dbReference type="Pfam" id="PF01025">
    <property type="entry name" value="GrpE"/>
    <property type="match status" value="1"/>
</dbReference>
<dbReference type="AlphaFoldDB" id="A0A0R2XAN0"/>
<evidence type="ECO:0000256" key="12">
    <source>
        <dbReference type="RuleBase" id="RU004478"/>
    </source>
</evidence>
<evidence type="ECO:0000256" key="1">
    <source>
        <dbReference type="ARBA" id="ARBA00004496"/>
    </source>
</evidence>
<sequence length="192" mass="20786">MKSKHSHHSAPEKGAPVEPKSDSTHPQKPATEVPPTPAPAPATIDPATEIALLKDQLLRARADFENSRKRLIREKEESLRYANQAVLADLLPLLDHLELGLQAATSATDAASVVTGVKLIQSQFERFLTEHGVTPIEAVGKPFDPNWHEALGQEAAEGKAEGTVLHQRRRGFKLGDRLLRPASVITVGPPSS</sequence>
<dbReference type="SUPFAM" id="SSF58014">
    <property type="entry name" value="Coiled-coil domain of nucleotide exchange factor GrpE"/>
    <property type="match status" value="1"/>
</dbReference>
<evidence type="ECO:0000256" key="7">
    <source>
        <dbReference type="ARBA" id="ARBA00053401"/>
    </source>
</evidence>
<dbReference type="Gene3D" id="3.90.20.20">
    <property type="match status" value="1"/>
</dbReference>
<accession>A0A0R2XAN0</accession>
<evidence type="ECO:0000256" key="5">
    <source>
        <dbReference type="ARBA" id="ARBA00023016"/>
    </source>
</evidence>
<dbReference type="GO" id="GO:0005737">
    <property type="term" value="C:cytoplasm"/>
    <property type="evidence" value="ECO:0007669"/>
    <property type="project" value="UniProtKB-SubCell"/>
</dbReference>
<dbReference type="GO" id="GO:0006457">
    <property type="term" value="P:protein folding"/>
    <property type="evidence" value="ECO:0007669"/>
    <property type="project" value="InterPro"/>
</dbReference>
<evidence type="ECO:0000256" key="3">
    <source>
        <dbReference type="ARBA" id="ARBA00011738"/>
    </source>
</evidence>
<evidence type="ECO:0000313" key="14">
    <source>
        <dbReference type="EMBL" id="KRP33256.1"/>
    </source>
</evidence>
<keyword evidence="6 10" id="KW-0143">Chaperone</keyword>
<feature type="region of interest" description="Disordered" evidence="13">
    <location>
        <begin position="1"/>
        <end position="45"/>
    </location>
</feature>
<evidence type="ECO:0000256" key="9">
    <source>
        <dbReference type="ARBA" id="ARBA00076414"/>
    </source>
</evidence>
<comment type="similarity">
    <text evidence="2 10 12">Belongs to the GrpE family.</text>
</comment>
<protein>
    <recommendedName>
        <fullName evidence="8 10">Protein GrpE</fullName>
    </recommendedName>
    <alternativeName>
        <fullName evidence="9 10">HSP-70 cofactor</fullName>
    </alternativeName>
</protein>
<evidence type="ECO:0000256" key="13">
    <source>
        <dbReference type="SAM" id="MobiDB-lite"/>
    </source>
</evidence>
<evidence type="ECO:0000256" key="10">
    <source>
        <dbReference type="HAMAP-Rule" id="MF_01151"/>
    </source>
</evidence>
<dbReference type="InterPro" id="IPR000740">
    <property type="entry name" value="GrpE"/>
</dbReference>
<dbReference type="Gene3D" id="2.30.22.10">
    <property type="entry name" value="Head domain of nucleotide exchange factor GrpE"/>
    <property type="match status" value="1"/>
</dbReference>